<keyword evidence="1" id="KW-0106">Calcium</keyword>
<evidence type="ECO:0000256" key="1">
    <source>
        <dbReference type="ARBA" id="ARBA00022837"/>
    </source>
</evidence>
<keyword evidence="5" id="KW-1185">Reference proteome</keyword>
<dbReference type="PROSITE" id="PS50222">
    <property type="entry name" value="EF_HAND_2"/>
    <property type="match status" value="2"/>
</dbReference>
<evidence type="ECO:0000256" key="2">
    <source>
        <dbReference type="SAM" id="SignalP"/>
    </source>
</evidence>
<keyword evidence="2" id="KW-0732">Signal</keyword>
<feature type="chain" id="PRO_5040148666" description="EF-hand domain-containing protein" evidence="2">
    <location>
        <begin position="25"/>
        <end position="254"/>
    </location>
</feature>
<evidence type="ECO:0000259" key="3">
    <source>
        <dbReference type="PROSITE" id="PS50222"/>
    </source>
</evidence>
<sequence>MIISISARSVLLWLFLLCQCVIHAQPPPQQKLGEVLMLVLDKNKDQKVTTQEVESQLEMLESLFQEGDEDTQEYQQILKSVQSVATQLFDLLDSNSDKKLTKKELSFFSKFESSLKKDGKFKPFIRDCFELLDQDGDDSLSKDEWLRAREQSVIAEIAVKFHNIFPLRKTPQELEEFVQQAMAMSSEDADIKATELFNYLDSNGDGMVQRKEVGSAYSTAGKKFVEISKTIKQMGPMLAMFGGGAGGPGMRTEF</sequence>
<reference evidence="4" key="1">
    <citation type="submission" date="2020-06" db="EMBL/GenBank/DDBJ databases">
        <authorList>
            <consortium name="Plant Systems Biology data submission"/>
        </authorList>
    </citation>
    <scope>NUCLEOTIDE SEQUENCE</scope>
    <source>
        <strain evidence="4">D6</strain>
    </source>
</reference>
<dbReference type="EMBL" id="CAICTM010001321">
    <property type="protein sequence ID" value="CAB9522608.1"/>
    <property type="molecule type" value="Genomic_DNA"/>
</dbReference>
<dbReference type="AlphaFoldDB" id="A0A9N8HPF1"/>
<dbReference type="OrthoDB" id="46106at2759"/>
<feature type="domain" description="EF-hand" evidence="3">
    <location>
        <begin position="188"/>
        <end position="223"/>
    </location>
</feature>
<feature type="domain" description="EF-hand" evidence="3">
    <location>
        <begin position="120"/>
        <end position="155"/>
    </location>
</feature>
<comment type="caution">
    <text evidence="4">The sequence shown here is derived from an EMBL/GenBank/DDBJ whole genome shotgun (WGS) entry which is preliminary data.</text>
</comment>
<dbReference type="Pfam" id="PF13499">
    <property type="entry name" value="EF-hand_7"/>
    <property type="match status" value="1"/>
</dbReference>
<evidence type="ECO:0000313" key="5">
    <source>
        <dbReference type="Proteomes" id="UP001153069"/>
    </source>
</evidence>
<dbReference type="InterPro" id="IPR018247">
    <property type="entry name" value="EF_Hand_1_Ca_BS"/>
</dbReference>
<dbReference type="PROSITE" id="PS00018">
    <property type="entry name" value="EF_HAND_1"/>
    <property type="match status" value="4"/>
</dbReference>
<gene>
    <name evidence="4" type="ORF">SEMRO_1323_G262630.1</name>
</gene>
<dbReference type="Pfam" id="PF13202">
    <property type="entry name" value="EF-hand_5"/>
    <property type="match status" value="1"/>
</dbReference>
<accession>A0A9N8HPF1</accession>
<name>A0A9N8HPF1_9STRA</name>
<proteinExistence type="predicted"/>
<evidence type="ECO:0000313" key="4">
    <source>
        <dbReference type="EMBL" id="CAB9522608.1"/>
    </source>
</evidence>
<dbReference type="Gene3D" id="1.10.238.10">
    <property type="entry name" value="EF-hand"/>
    <property type="match status" value="2"/>
</dbReference>
<dbReference type="GO" id="GO:0005509">
    <property type="term" value="F:calcium ion binding"/>
    <property type="evidence" value="ECO:0007669"/>
    <property type="project" value="InterPro"/>
</dbReference>
<feature type="signal peptide" evidence="2">
    <location>
        <begin position="1"/>
        <end position="24"/>
    </location>
</feature>
<organism evidence="4 5">
    <name type="scientific">Seminavis robusta</name>
    <dbReference type="NCBI Taxonomy" id="568900"/>
    <lineage>
        <taxon>Eukaryota</taxon>
        <taxon>Sar</taxon>
        <taxon>Stramenopiles</taxon>
        <taxon>Ochrophyta</taxon>
        <taxon>Bacillariophyta</taxon>
        <taxon>Bacillariophyceae</taxon>
        <taxon>Bacillariophycidae</taxon>
        <taxon>Naviculales</taxon>
        <taxon>Naviculaceae</taxon>
        <taxon>Seminavis</taxon>
    </lineage>
</organism>
<dbReference type="InterPro" id="IPR011992">
    <property type="entry name" value="EF-hand-dom_pair"/>
</dbReference>
<dbReference type="SUPFAM" id="SSF47473">
    <property type="entry name" value="EF-hand"/>
    <property type="match status" value="1"/>
</dbReference>
<dbReference type="SMART" id="SM00054">
    <property type="entry name" value="EFh"/>
    <property type="match status" value="4"/>
</dbReference>
<protein>
    <recommendedName>
        <fullName evidence="3">EF-hand domain-containing protein</fullName>
    </recommendedName>
</protein>
<dbReference type="InterPro" id="IPR002048">
    <property type="entry name" value="EF_hand_dom"/>
</dbReference>
<dbReference type="Proteomes" id="UP001153069">
    <property type="component" value="Unassembled WGS sequence"/>
</dbReference>